<keyword evidence="1" id="KW-0732">Signal</keyword>
<feature type="chain" id="PRO_5034896754" evidence="1">
    <location>
        <begin position="19"/>
        <end position="226"/>
    </location>
</feature>
<reference evidence="2" key="1">
    <citation type="submission" date="2021-03" db="EMBL/GenBank/DDBJ databases">
        <authorList>
            <person name="Tagirdzhanova G."/>
        </authorList>
    </citation>
    <scope>NUCLEOTIDE SEQUENCE</scope>
</reference>
<sequence length="226" mass="24160">MPSTISYFLLLIANLSSAVYIHIEDGLCVDLYDGLNMVGGIPAAIAICGETLESACGTGGDGTTYTNNPYDCKHCANVTIYDGFHFSQSLAIGTPECQGMFTFPEDYGDVYYRDLRLYDAFGNRIGEASCNGAVTWGGNFVNPWNSYPDATEPVVTPCPAPASPPASSVTCYHAADPDACPEQYEPGWCFCNDYAALYPIMTGEDPCGYTVLPTTTTTSPVCTATE</sequence>
<evidence type="ECO:0000313" key="3">
    <source>
        <dbReference type="Proteomes" id="UP000664534"/>
    </source>
</evidence>
<dbReference type="Proteomes" id="UP000664534">
    <property type="component" value="Unassembled WGS sequence"/>
</dbReference>
<proteinExistence type="predicted"/>
<keyword evidence="3" id="KW-1185">Reference proteome</keyword>
<gene>
    <name evidence="2" type="ORF">IMSHALPRED_001649</name>
</gene>
<name>A0A8H3J346_9LECA</name>
<evidence type="ECO:0000256" key="1">
    <source>
        <dbReference type="SAM" id="SignalP"/>
    </source>
</evidence>
<feature type="signal peptide" evidence="1">
    <location>
        <begin position="1"/>
        <end position="18"/>
    </location>
</feature>
<accession>A0A8H3J346</accession>
<dbReference type="AlphaFoldDB" id="A0A8H3J346"/>
<organism evidence="2 3">
    <name type="scientific">Imshaugia aleurites</name>
    <dbReference type="NCBI Taxonomy" id="172621"/>
    <lineage>
        <taxon>Eukaryota</taxon>
        <taxon>Fungi</taxon>
        <taxon>Dikarya</taxon>
        <taxon>Ascomycota</taxon>
        <taxon>Pezizomycotina</taxon>
        <taxon>Lecanoromycetes</taxon>
        <taxon>OSLEUM clade</taxon>
        <taxon>Lecanoromycetidae</taxon>
        <taxon>Lecanorales</taxon>
        <taxon>Lecanorineae</taxon>
        <taxon>Parmeliaceae</taxon>
        <taxon>Imshaugia</taxon>
    </lineage>
</organism>
<dbReference type="OrthoDB" id="10375294at2759"/>
<dbReference type="EMBL" id="CAJPDT010000124">
    <property type="protein sequence ID" value="CAF9939837.1"/>
    <property type="molecule type" value="Genomic_DNA"/>
</dbReference>
<protein>
    <submittedName>
        <fullName evidence="2">Uncharacterized protein</fullName>
    </submittedName>
</protein>
<comment type="caution">
    <text evidence="2">The sequence shown here is derived from an EMBL/GenBank/DDBJ whole genome shotgun (WGS) entry which is preliminary data.</text>
</comment>
<evidence type="ECO:0000313" key="2">
    <source>
        <dbReference type="EMBL" id="CAF9939837.1"/>
    </source>
</evidence>